<evidence type="ECO:0000313" key="3">
    <source>
        <dbReference type="EMBL" id="KAF0306364.1"/>
    </source>
</evidence>
<feature type="compositionally biased region" description="Low complexity" evidence="2">
    <location>
        <begin position="141"/>
        <end position="162"/>
    </location>
</feature>
<gene>
    <name evidence="3" type="ORF">FJT64_022069</name>
</gene>
<feature type="compositionally biased region" description="Basic and acidic residues" evidence="2">
    <location>
        <begin position="702"/>
        <end position="711"/>
    </location>
</feature>
<feature type="compositionally biased region" description="Low complexity" evidence="2">
    <location>
        <begin position="23"/>
        <end position="56"/>
    </location>
</feature>
<proteinExistence type="predicted"/>
<keyword evidence="4" id="KW-1185">Reference proteome</keyword>
<protein>
    <submittedName>
        <fullName evidence="3">Reticulocyte-binding protein 2 a</fullName>
    </submittedName>
</protein>
<feature type="region of interest" description="Disordered" evidence="2">
    <location>
        <begin position="332"/>
        <end position="408"/>
    </location>
</feature>
<evidence type="ECO:0000313" key="4">
    <source>
        <dbReference type="Proteomes" id="UP000440578"/>
    </source>
</evidence>
<sequence>MAYEPFRRRYEWVSNPERIPGHSASAARPAGAAAEPPTADETAADTPAADTPAVDGAEGGPSEPGKDAPKVDRPAVPEDVAAPAGLPESPSSAPSVRGVKEVAAARADEQRTPVAAGAGEERVSAAAGAGGDGAREPTPEPAAEPVTEPVSAAAAPPAGREPVWPPPAVELAELALFFDGAPAGVGRRGEPLPCYPGFSGTDPGAMARYHHWPQELLADQRWLDEYHGLLKVMKHDYEKLKDEEVEGAKGAFLFAQYRFLAMSWMRAQEVKRKMMGEGSMEAVLGTDSESATREDTHRPTESPPPDPATEVRESSPSPPKRAAFVVDLGLLDLGRGPPAAEQPPPQQRTLAEDPWPLPGRAALPAPIQRPARRPDPPAAAAEPWSFEEQRPAQQLRSLPEENQKHQVNSMQHDLAAYALRRGSQPEERRSEQLLYEEQRRRQLQEEQQLLRRQLQLNEQLHRELQLPNQQAQAQIQREQQIHLQQMQALEQQHVFQEQRRFQEQQRLQEQQQQLVFQQGPEFRPVGPAAMEREVERRQQRAVLLSEQRRREELWREEALRQGALQLAANRLPPPPHHQQQQPYHQQQQQLPEGAWGGVDHQLWRIPPPQQLPQPEFQQAPRPEFQQPVQPEFQQPLQAEFQQPWRRSPDPRQPAADQAAFQQQQQQQLRQRFLGRPVLRARSPEQPEPGLPELLHQPPPPGGERRHYPPGF</sequence>
<feature type="region of interest" description="Disordered" evidence="2">
    <location>
        <begin position="1"/>
        <end position="164"/>
    </location>
</feature>
<feature type="compositionally biased region" description="Low complexity" evidence="2">
    <location>
        <begin position="360"/>
        <end position="369"/>
    </location>
</feature>
<feature type="compositionally biased region" description="Low complexity" evidence="2">
    <location>
        <begin position="612"/>
        <end position="635"/>
    </location>
</feature>
<evidence type="ECO:0000256" key="1">
    <source>
        <dbReference type="SAM" id="Coils"/>
    </source>
</evidence>
<feature type="region of interest" description="Disordered" evidence="2">
    <location>
        <begin position="284"/>
        <end position="320"/>
    </location>
</feature>
<feature type="compositionally biased region" description="Basic and acidic residues" evidence="2">
    <location>
        <begin position="64"/>
        <end position="76"/>
    </location>
</feature>
<dbReference type="EMBL" id="VIIS01000673">
    <property type="protein sequence ID" value="KAF0306364.1"/>
    <property type="molecule type" value="Genomic_DNA"/>
</dbReference>
<dbReference type="Proteomes" id="UP000440578">
    <property type="component" value="Unassembled WGS sequence"/>
</dbReference>
<comment type="caution">
    <text evidence="3">The sequence shown here is derived from an EMBL/GenBank/DDBJ whole genome shotgun (WGS) entry which is preliminary data.</text>
</comment>
<dbReference type="AlphaFoldDB" id="A0A6A4WRH5"/>
<keyword evidence="1" id="KW-0175">Coiled coil</keyword>
<accession>A0A6A4WRH5</accession>
<feature type="compositionally biased region" description="Low complexity" evidence="2">
    <location>
        <begin position="577"/>
        <end position="589"/>
    </location>
</feature>
<reference evidence="3 4" key="1">
    <citation type="submission" date="2019-07" db="EMBL/GenBank/DDBJ databases">
        <title>Draft genome assembly of a fouling barnacle, Amphibalanus amphitrite (Darwin, 1854): The first reference genome for Thecostraca.</title>
        <authorList>
            <person name="Kim W."/>
        </authorList>
    </citation>
    <scope>NUCLEOTIDE SEQUENCE [LARGE SCALE GENOMIC DNA]</scope>
    <source>
        <strain evidence="3">SNU_AA5</strain>
        <tissue evidence="3">Soma without cirri and trophi</tissue>
    </source>
</reference>
<evidence type="ECO:0000256" key="2">
    <source>
        <dbReference type="SAM" id="MobiDB-lite"/>
    </source>
</evidence>
<name>A0A6A4WRH5_AMPAM</name>
<feature type="coiled-coil region" evidence="1">
    <location>
        <begin position="433"/>
        <end position="492"/>
    </location>
</feature>
<feature type="compositionally biased region" description="Basic and acidic residues" evidence="2">
    <location>
        <begin position="290"/>
        <end position="300"/>
    </location>
</feature>
<feature type="region of interest" description="Disordered" evidence="2">
    <location>
        <begin position="569"/>
        <end position="711"/>
    </location>
</feature>
<feature type="compositionally biased region" description="Basic and acidic residues" evidence="2">
    <location>
        <begin position="1"/>
        <end position="11"/>
    </location>
</feature>
<feature type="compositionally biased region" description="Low complexity" evidence="2">
    <location>
        <begin position="652"/>
        <end position="676"/>
    </location>
</feature>
<organism evidence="3 4">
    <name type="scientific">Amphibalanus amphitrite</name>
    <name type="common">Striped barnacle</name>
    <name type="synonym">Balanus amphitrite</name>
    <dbReference type="NCBI Taxonomy" id="1232801"/>
    <lineage>
        <taxon>Eukaryota</taxon>
        <taxon>Metazoa</taxon>
        <taxon>Ecdysozoa</taxon>
        <taxon>Arthropoda</taxon>
        <taxon>Crustacea</taxon>
        <taxon>Multicrustacea</taxon>
        <taxon>Cirripedia</taxon>
        <taxon>Thoracica</taxon>
        <taxon>Thoracicalcarea</taxon>
        <taxon>Balanomorpha</taxon>
        <taxon>Balanoidea</taxon>
        <taxon>Balanidae</taxon>
        <taxon>Amphibalaninae</taxon>
        <taxon>Amphibalanus</taxon>
    </lineage>
</organism>